<comment type="caution">
    <text evidence="2">The sequence shown here is derived from an EMBL/GenBank/DDBJ whole genome shotgun (WGS) entry which is preliminary data.</text>
</comment>
<reference evidence="2" key="1">
    <citation type="journal article" date="2015" name="Nature">
        <title>Complex archaea that bridge the gap between prokaryotes and eukaryotes.</title>
        <authorList>
            <person name="Spang A."/>
            <person name="Saw J.H."/>
            <person name="Jorgensen S.L."/>
            <person name="Zaremba-Niedzwiedzka K."/>
            <person name="Martijn J."/>
            <person name="Lind A.E."/>
            <person name="van Eijk R."/>
            <person name="Schleper C."/>
            <person name="Guy L."/>
            <person name="Ettema T.J."/>
        </authorList>
    </citation>
    <scope>NUCLEOTIDE SEQUENCE</scope>
</reference>
<gene>
    <name evidence="2" type="ORF">LCGC14_0737670</name>
</gene>
<feature type="transmembrane region" description="Helical" evidence="1">
    <location>
        <begin position="12"/>
        <end position="34"/>
    </location>
</feature>
<keyword evidence="1" id="KW-0812">Transmembrane</keyword>
<name>A0A0F9SSI2_9ZZZZ</name>
<sequence length="98" mass="11831">MKLIIKEIIFPIILFVIFFVSFIVAIIFIPKAVIDYGDNDWWTEVFCVKENGKYQENFYYDVCIIDGIEYLSEFVKTDEYYNVTDYGRKSKWKLVRKK</sequence>
<proteinExistence type="predicted"/>
<keyword evidence="1" id="KW-1133">Transmembrane helix</keyword>
<keyword evidence="1" id="KW-0472">Membrane</keyword>
<dbReference type="AlphaFoldDB" id="A0A0F9SSI2"/>
<evidence type="ECO:0000313" key="2">
    <source>
        <dbReference type="EMBL" id="KKN39996.1"/>
    </source>
</evidence>
<organism evidence="2">
    <name type="scientific">marine sediment metagenome</name>
    <dbReference type="NCBI Taxonomy" id="412755"/>
    <lineage>
        <taxon>unclassified sequences</taxon>
        <taxon>metagenomes</taxon>
        <taxon>ecological metagenomes</taxon>
    </lineage>
</organism>
<dbReference type="EMBL" id="LAZR01001731">
    <property type="protein sequence ID" value="KKN39996.1"/>
    <property type="molecule type" value="Genomic_DNA"/>
</dbReference>
<accession>A0A0F9SSI2</accession>
<evidence type="ECO:0000256" key="1">
    <source>
        <dbReference type="SAM" id="Phobius"/>
    </source>
</evidence>
<protein>
    <submittedName>
        <fullName evidence="2">Uncharacterized protein</fullName>
    </submittedName>
</protein>